<feature type="binding site" description="axial binding residue" evidence="16">
    <location>
        <position position="14"/>
    </location>
    <ligand>
        <name>chlorophyll b</name>
        <dbReference type="ChEBI" id="CHEBI:61721"/>
        <label>1</label>
    </ligand>
    <ligandPart>
        <name>Mg</name>
        <dbReference type="ChEBI" id="CHEBI:25107"/>
    </ligandPart>
</feature>
<keyword evidence="14 17" id="KW-0793">Thylakoid</keyword>
<keyword evidence="11" id="KW-0460">Magnesium</keyword>
<evidence type="ECO:0000256" key="2">
    <source>
        <dbReference type="ARBA" id="ARBA00007259"/>
    </source>
</evidence>
<dbReference type="AlphaFoldDB" id="A0A2P6RXE1"/>
<evidence type="ECO:0000313" key="18">
    <source>
        <dbReference type="EMBL" id="PRQ51103.1"/>
    </source>
</evidence>
<proteinExistence type="inferred from homology"/>
<evidence type="ECO:0000256" key="10">
    <source>
        <dbReference type="ARBA" id="ARBA00022836"/>
    </source>
</evidence>
<feature type="binding site" description="axial binding residue" evidence="16">
    <location>
        <position position="31"/>
    </location>
    <ligand>
        <name>chlorophyll b</name>
        <dbReference type="ChEBI" id="CHEBI:61721"/>
        <label>1</label>
    </ligand>
    <ligandPart>
        <name>Mg</name>
        <dbReference type="ChEBI" id="CHEBI:25107"/>
    </ligandPart>
</feature>
<dbReference type="SUPFAM" id="SSF103511">
    <property type="entry name" value="Chlorophyll a-b binding protein"/>
    <property type="match status" value="1"/>
</dbReference>
<dbReference type="GO" id="GO:0009522">
    <property type="term" value="C:photosystem I"/>
    <property type="evidence" value="ECO:0007669"/>
    <property type="project" value="UniProtKB-KW"/>
</dbReference>
<evidence type="ECO:0000256" key="12">
    <source>
        <dbReference type="ARBA" id="ARBA00022989"/>
    </source>
</evidence>
<dbReference type="Pfam" id="PF00504">
    <property type="entry name" value="Chloroa_b-bind"/>
    <property type="match status" value="1"/>
</dbReference>
<feature type="binding site" description="axial binding residue" evidence="16">
    <location>
        <position position="6"/>
    </location>
    <ligand>
        <name>chlorophyll b</name>
        <dbReference type="ChEBI" id="CHEBI:61721"/>
        <label>1</label>
    </ligand>
    <ligandPart>
        <name>Mg</name>
        <dbReference type="ChEBI" id="CHEBI:25107"/>
    </ligandPart>
</feature>
<accession>A0A2P6RXE1</accession>
<dbReference type="EMBL" id="PDCK01000040">
    <property type="protein sequence ID" value="PRQ51103.1"/>
    <property type="molecule type" value="Genomic_DNA"/>
</dbReference>
<dbReference type="InterPro" id="IPR022796">
    <property type="entry name" value="Chloroa_b-bind"/>
</dbReference>
<dbReference type="Gene3D" id="1.10.3460.10">
    <property type="entry name" value="Chlorophyll a/b binding protein domain"/>
    <property type="match status" value="1"/>
</dbReference>
<dbReference type="InterPro" id="IPR001344">
    <property type="entry name" value="Chloro_AB-bd_pln"/>
</dbReference>
<feature type="binding site" evidence="16">
    <location>
        <position position="68"/>
    </location>
    <ligand>
        <name>chlorophyll a</name>
        <dbReference type="ChEBI" id="CHEBI:58416"/>
        <label>1</label>
    </ligand>
</feature>
<dbReference type="GO" id="GO:0046872">
    <property type="term" value="F:metal ion binding"/>
    <property type="evidence" value="ECO:0007669"/>
    <property type="project" value="UniProtKB-KW"/>
</dbReference>
<keyword evidence="17" id="KW-0604">Photosystem II</keyword>
<keyword evidence="15" id="KW-0472">Membrane</keyword>
<comment type="similarity">
    <text evidence="2 17">Belongs to the light-harvesting chlorophyll a/b-binding (LHC) protein family.</text>
</comment>
<dbReference type="GO" id="GO:0009765">
    <property type="term" value="P:photosynthesis, light harvesting"/>
    <property type="evidence" value="ECO:0007669"/>
    <property type="project" value="InterPro"/>
</dbReference>
<keyword evidence="4 17" id="KW-0150">Chloroplast</keyword>
<evidence type="ECO:0000256" key="11">
    <source>
        <dbReference type="ARBA" id="ARBA00022842"/>
    </source>
</evidence>
<keyword evidence="12" id="KW-1133">Transmembrane helix</keyword>
<sequence length="75" mass="8074">MFNAQSISAICVTQVILMGAVEGNRIAGGPLREVIDPLYPGGSLDPLGLAEDPEAFAELKVKELKNRRLAMLSMF</sequence>
<keyword evidence="7 17" id="KW-0934">Plastid</keyword>
<feature type="binding site" evidence="16">
    <location>
        <position position="63"/>
    </location>
    <ligand>
        <name>chlorophyll a</name>
        <dbReference type="ChEBI" id="CHEBI:58416"/>
        <label>1</label>
    </ligand>
</feature>
<evidence type="ECO:0000256" key="13">
    <source>
        <dbReference type="ARBA" id="ARBA00022991"/>
    </source>
</evidence>
<dbReference type="GO" id="GO:0016168">
    <property type="term" value="F:chlorophyll binding"/>
    <property type="evidence" value="ECO:0007669"/>
    <property type="project" value="UniProtKB-KW"/>
</dbReference>
<feature type="binding site" evidence="16">
    <location>
        <position position="66"/>
    </location>
    <ligand>
        <name>chlorophyll a</name>
        <dbReference type="ChEBI" id="CHEBI:58416"/>
        <label>1</label>
    </ligand>
</feature>
<comment type="subcellular location">
    <subcellularLocation>
        <location evidence="1 17">Plastid</location>
        <location evidence="1 17">Chloroplast thylakoid membrane</location>
    </subcellularLocation>
</comment>
<keyword evidence="5 17" id="KW-0602">Photosynthesis</keyword>
<keyword evidence="10 17" id="KW-0603">Photosystem I</keyword>
<name>A0A2P6RXE1_ROSCH</name>
<dbReference type="GO" id="GO:0009523">
    <property type="term" value="C:photosystem II"/>
    <property type="evidence" value="ECO:0007669"/>
    <property type="project" value="UniProtKB-KW"/>
</dbReference>
<evidence type="ECO:0000313" key="19">
    <source>
        <dbReference type="Proteomes" id="UP000238479"/>
    </source>
</evidence>
<keyword evidence="6" id="KW-0597">Phosphoprotein</keyword>
<evidence type="ECO:0000256" key="6">
    <source>
        <dbReference type="ARBA" id="ARBA00022553"/>
    </source>
</evidence>
<comment type="caution">
    <text evidence="18">The sequence shown here is derived from an EMBL/GenBank/DDBJ whole genome shotgun (WGS) entry which is preliminary data.</text>
</comment>
<keyword evidence="19" id="KW-1185">Reference proteome</keyword>
<evidence type="ECO:0000256" key="3">
    <source>
        <dbReference type="ARBA" id="ARBA00022494"/>
    </source>
</evidence>
<keyword evidence="8" id="KW-0812">Transmembrane</keyword>
<evidence type="ECO:0000256" key="17">
    <source>
        <dbReference type="RuleBase" id="RU363080"/>
    </source>
</evidence>
<evidence type="ECO:0000256" key="5">
    <source>
        <dbReference type="ARBA" id="ARBA00022531"/>
    </source>
</evidence>
<dbReference type="PANTHER" id="PTHR21649">
    <property type="entry name" value="CHLOROPHYLL A/B BINDING PROTEIN"/>
    <property type="match status" value="1"/>
</dbReference>
<evidence type="ECO:0000256" key="8">
    <source>
        <dbReference type="ARBA" id="ARBA00022692"/>
    </source>
</evidence>
<evidence type="ECO:0000256" key="16">
    <source>
        <dbReference type="PIRSR" id="PIRSR601344-1"/>
    </source>
</evidence>
<evidence type="ECO:0000256" key="7">
    <source>
        <dbReference type="ARBA" id="ARBA00022640"/>
    </source>
</evidence>
<dbReference type="Proteomes" id="UP000238479">
    <property type="component" value="Chromosome 2"/>
</dbReference>
<reference evidence="18 19" key="1">
    <citation type="journal article" date="2018" name="Nat. Genet.">
        <title>The Rosa genome provides new insights in the design of modern roses.</title>
        <authorList>
            <person name="Bendahmane M."/>
        </authorList>
    </citation>
    <scope>NUCLEOTIDE SEQUENCE [LARGE SCALE GENOMIC DNA]</scope>
    <source>
        <strain evidence="19">cv. Old Blush</strain>
    </source>
</reference>
<comment type="function">
    <text evidence="17">The light-harvesting complex (LHC) functions as a light receptor, it captures and delivers excitation energy to photosystems with which it is closely associated.</text>
</comment>
<organism evidence="18 19">
    <name type="scientific">Rosa chinensis</name>
    <name type="common">China rose</name>
    <dbReference type="NCBI Taxonomy" id="74649"/>
    <lineage>
        <taxon>Eukaryota</taxon>
        <taxon>Viridiplantae</taxon>
        <taxon>Streptophyta</taxon>
        <taxon>Embryophyta</taxon>
        <taxon>Tracheophyta</taxon>
        <taxon>Spermatophyta</taxon>
        <taxon>Magnoliopsida</taxon>
        <taxon>eudicotyledons</taxon>
        <taxon>Gunneridae</taxon>
        <taxon>Pentapetalae</taxon>
        <taxon>rosids</taxon>
        <taxon>fabids</taxon>
        <taxon>Rosales</taxon>
        <taxon>Rosaceae</taxon>
        <taxon>Rosoideae</taxon>
        <taxon>Rosoideae incertae sedis</taxon>
        <taxon>Rosa</taxon>
    </lineage>
</organism>
<evidence type="ECO:0000256" key="1">
    <source>
        <dbReference type="ARBA" id="ARBA00004334"/>
    </source>
</evidence>
<feature type="binding site" evidence="16">
    <location>
        <position position="62"/>
    </location>
    <ligand>
        <name>chlorophyll a</name>
        <dbReference type="ChEBI" id="CHEBI:58416"/>
        <label>1</label>
    </ligand>
</feature>
<keyword evidence="13 17" id="KW-0157">Chromophore</keyword>
<evidence type="ECO:0000256" key="14">
    <source>
        <dbReference type="ARBA" id="ARBA00023078"/>
    </source>
</evidence>
<evidence type="ECO:0000256" key="9">
    <source>
        <dbReference type="ARBA" id="ARBA00022723"/>
    </source>
</evidence>
<dbReference type="GO" id="GO:0009535">
    <property type="term" value="C:chloroplast thylakoid membrane"/>
    <property type="evidence" value="ECO:0007669"/>
    <property type="project" value="UniProtKB-SubCell"/>
</dbReference>
<protein>
    <recommendedName>
        <fullName evidence="17">Chlorophyll a-b binding protein, chloroplastic</fullName>
    </recommendedName>
</protein>
<evidence type="ECO:0000256" key="15">
    <source>
        <dbReference type="ARBA" id="ARBA00023136"/>
    </source>
</evidence>
<gene>
    <name evidence="18" type="ORF">RchiOBHm_Chr2g0140621</name>
</gene>
<feature type="binding site" description="axial binding residue" evidence="16">
    <location>
        <position position="22"/>
    </location>
    <ligand>
        <name>chlorophyll b</name>
        <dbReference type="ChEBI" id="CHEBI:61721"/>
        <label>1</label>
    </ligand>
    <ligandPart>
        <name>Mg</name>
        <dbReference type="ChEBI" id="CHEBI:25107"/>
    </ligandPart>
</feature>
<dbReference type="STRING" id="74649.A0A2P6RXE1"/>
<keyword evidence="9" id="KW-0479">Metal-binding</keyword>
<keyword evidence="3 16" id="KW-0148">Chlorophyll</keyword>
<dbReference type="Gramene" id="PRQ51103">
    <property type="protein sequence ID" value="PRQ51103"/>
    <property type="gene ID" value="RchiOBHm_Chr2g0140621"/>
</dbReference>
<evidence type="ECO:0000256" key="4">
    <source>
        <dbReference type="ARBA" id="ARBA00022528"/>
    </source>
</evidence>